<evidence type="ECO:0000313" key="2">
    <source>
        <dbReference type="Proteomes" id="UP000663853"/>
    </source>
</evidence>
<dbReference type="AlphaFoldDB" id="A0A8H3H7P7"/>
<protein>
    <submittedName>
        <fullName evidence="1">Uncharacterized protein</fullName>
    </submittedName>
</protein>
<evidence type="ECO:0000313" key="1">
    <source>
        <dbReference type="EMBL" id="CAE6504111.1"/>
    </source>
</evidence>
<organism evidence="1 2">
    <name type="scientific">Rhizoctonia solani</name>
    <dbReference type="NCBI Taxonomy" id="456999"/>
    <lineage>
        <taxon>Eukaryota</taxon>
        <taxon>Fungi</taxon>
        <taxon>Dikarya</taxon>
        <taxon>Basidiomycota</taxon>
        <taxon>Agaricomycotina</taxon>
        <taxon>Agaricomycetes</taxon>
        <taxon>Cantharellales</taxon>
        <taxon>Ceratobasidiaceae</taxon>
        <taxon>Rhizoctonia</taxon>
    </lineage>
</organism>
<dbReference type="EMBL" id="CAJMXA010003577">
    <property type="protein sequence ID" value="CAE6504111.1"/>
    <property type="molecule type" value="Genomic_DNA"/>
</dbReference>
<dbReference type="Proteomes" id="UP000663853">
    <property type="component" value="Unassembled WGS sequence"/>
</dbReference>
<reference evidence="1" key="1">
    <citation type="submission" date="2021-01" db="EMBL/GenBank/DDBJ databases">
        <authorList>
            <person name="Kaushik A."/>
        </authorList>
    </citation>
    <scope>NUCLEOTIDE SEQUENCE</scope>
    <source>
        <strain evidence="1">AG6-10EEA</strain>
    </source>
</reference>
<accession>A0A8H3H7P7</accession>
<gene>
    <name evidence="1" type="ORF">RDB_LOCUS117006</name>
</gene>
<proteinExistence type="predicted"/>
<sequence length="384" mass="42440">MDKSHSSLATSNLGMPLEQYVLAYRNAIMGPPDWFGELQHERVLADIEKVSVIGRARLYNLDNISISTLRSILHYSYSPSYYRVLGSPALISGCIKIMSSIRGLGRESSLGYELGYACLQIIAIGLGACLLQSGKDLGFSVEESPAAPFGPEIPRIYEVSQVTSQLVAELASHLGGSLVISVSEAGALLNLLYTDRHPFLQVMRSTYLQGLSAVTFVLWRYATYQRSLKGSQETGKHFASLQEVLWRSWLVSTPHEQATFVHMYRWDKGLWPKGGEGSTVTAELQDSNTVIGTFIERLEPAVGAGRKVTLPVSLSDLINAFNYVGNYFRPGCEGLAAGYFGVVVEHMWHILSNQEGNVPLFNRAVGTSMLSMFWYVYPPQITHI</sequence>
<name>A0A8H3H7P7_9AGAM</name>
<comment type="caution">
    <text evidence="1">The sequence shown here is derived from an EMBL/GenBank/DDBJ whole genome shotgun (WGS) entry which is preliminary data.</text>
</comment>